<evidence type="ECO:0000313" key="1">
    <source>
        <dbReference type="EMBL" id="VAW06654.1"/>
    </source>
</evidence>
<reference evidence="1" key="1">
    <citation type="submission" date="2018-06" db="EMBL/GenBank/DDBJ databases">
        <authorList>
            <person name="Zhirakovskaya E."/>
        </authorList>
    </citation>
    <scope>NUCLEOTIDE SEQUENCE</scope>
</reference>
<organism evidence="1">
    <name type="scientific">hydrothermal vent metagenome</name>
    <dbReference type="NCBI Taxonomy" id="652676"/>
    <lineage>
        <taxon>unclassified sequences</taxon>
        <taxon>metagenomes</taxon>
        <taxon>ecological metagenomes</taxon>
    </lineage>
</organism>
<sequence>MRNVPKRRSERRTRPVILVVLAVVAVGMAVGMAIPVGASAGTRAGSVPRTGALFEGRLVDLSVDWGEASACLIWDEVGVRECLRSEAEMDRRITELENQPGFGAIAPTQAAQCSGSVRLYDAMLYTGQVLDLRDRLQWINLSAYGFSNKTTSFKIGPCDSYLADDDSGGGSWYSTSATQAWDMTWLVAYGWNNRVSSLYIR</sequence>
<protein>
    <submittedName>
        <fullName evidence="1">Uncharacterized protein</fullName>
    </submittedName>
</protein>
<gene>
    <name evidence="1" type="ORF">MNBD_ACTINO02-1321</name>
</gene>
<accession>A0A3B0TCU0</accession>
<dbReference type="Gene3D" id="2.60.20.10">
    <property type="entry name" value="Crystallins"/>
    <property type="match status" value="1"/>
</dbReference>
<proteinExistence type="predicted"/>
<dbReference type="AlphaFoldDB" id="A0A3B0TCU0"/>
<name>A0A3B0TCU0_9ZZZZ</name>
<dbReference type="EMBL" id="UOEK01000363">
    <property type="protein sequence ID" value="VAW06654.1"/>
    <property type="molecule type" value="Genomic_DNA"/>
</dbReference>